<dbReference type="Proteomes" id="UP000002586">
    <property type="component" value="Chromosome"/>
</dbReference>
<dbReference type="STRING" id="156889.Mmc1_1931"/>
<evidence type="ECO:0000313" key="6">
    <source>
        <dbReference type="Proteomes" id="UP000002586"/>
    </source>
</evidence>
<dbReference type="HOGENOM" id="CLU_025996_0_4_5"/>
<reference evidence="6" key="1">
    <citation type="journal article" date="2009" name="Appl. Environ. Microbiol.">
        <title>Complete genome sequence of the chemolithoautotrophic marine magnetotactic coccus strain MC-1.</title>
        <authorList>
            <person name="Schubbe S."/>
            <person name="Williams T.J."/>
            <person name="Xie G."/>
            <person name="Kiss H.E."/>
            <person name="Brettin T.S."/>
            <person name="Martinez D."/>
            <person name="Ross C.A."/>
            <person name="Schuler D."/>
            <person name="Cox B.L."/>
            <person name="Nealson K.H."/>
            <person name="Bazylinski D.A."/>
        </authorList>
    </citation>
    <scope>NUCLEOTIDE SEQUENCE [LARGE SCALE GENOMIC DNA]</scope>
    <source>
        <strain evidence="6">ATCC BAA-1437 / JCM 17883 / MC-1</strain>
    </source>
</reference>
<comment type="similarity">
    <text evidence="1">Belongs to the glycosyltransferase 2 family.</text>
</comment>
<dbReference type="InterPro" id="IPR029044">
    <property type="entry name" value="Nucleotide-diphossugar_trans"/>
</dbReference>
<keyword evidence="3 5" id="KW-0808">Transferase</keyword>
<dbReference type="RefSeq" id="WP_011713583.1">
    <property type="nucleotide sequence ID" value="NC_008576.1"/>
</dbReference>
<dbReference type="InterPro" id="IPR050834">
    <property type="entry name" value="Glycosyltransf_2"/>
</dbReference>
<feature type="domain" description="Glycosyltransferase 2-like" evidence="4">
    <location>
        <begin position="8"/>
        <end position="170"/>
    </location>
</feature>
<reference evidence="5 6" key="2">
    <citation type="journal article" date="2012" name="Int. J. Syst. Evol. Microbiol.">
        <title>Magnetococcus marinus gen. nov., sp. nov., a marine, magnetotactic bacterium that represents a novel lineage (Magnetococcaceae fam. nov.; Magnetococcales ord. nov.) at the base of the Alphaproteobacteria.</title>
        <authorList>
            <person name="Bazylinski D.A."/>
            <person name="Williams T.J."/>
            <person name="Lefevre C.T."/>
            <person name="Berg R.J."/>
            <person name="Zhang C.L."/>
            <person name="Bowser S.S."/>
            <person name="Dean A.J."/>
            <person name="Beveridge T.J."/>
        </authorList>
    </citation>
    <scope>NUCLEOTIDE SEQUENCE [LARGE SCALE GENOMIC DNA]</scope>
    <source>
        <strain evidence="6">ATCC BAA-1437 / JCM 17883 / MC-1</strain>
    </source>
</reference>
<dbReference type="EMBL" id="CP000471">
    <property type="protein sequence ID" value="ABK44439.1"/>
    <property type="molecule type" value="Genomic_DNA"/>
</dbReference>
<dbReference type="GO" id="GO:0016757">
    <property type="term" value="F:glycosyltransferase activity"/>
    <property type="evidence" value="ECO:0007669"/>
    <property type="project" value="UniProtKB-KW"/>
</dbReference>
<evidence type="ECO:0000256" key="3">
    <source>
        <dbReference type="ARBA" id="ARBA00022679"/>
    </source>
</evidence>
<dbReference type="PANTHER" id="PTHR43685">
    <property type="entry name" value="GLYCOSYLTRANSFERASE"/>
    <property type="match status" value="1"/>
</dbReference>
<sequence>MTESPAISVLMSAYNSEAHLGAAVESILAQTERTFEFLLLDDGSSDASWALIQQFARRDPRIQALRNPHNMGLTKTLNRGLRLAKGTYIARLDADDIALPQRLQLQKAFLDQHPAIDVVGGAIQCFIDEQGNPLPKQPPPLVVEPWAIAWQTRLRAMLIHPAVMFRREAILAIGGYDENYPYSQDFALWGEAALLGRLANLSTAVIQSRQAPSRISCRHQQQQQILAQRIAQRNLTPYWPEPTPPTLADIERLRFLIQFIPQHDAQADFSRALKLLQSFQNFCQQHPGPASVQAAQRDQLAAHLLAIIPLHNLAQAWQSGLLPALLRIAPRCCFKHLGQRLQRRLFR</sequence>
<proteinExistence type="inferred from homology"/>
<dbReference type="CAZy" id="GT2">
    <property type="family name" value="Glycosyltransferase Family 2"/>
</dbReference>
<dbReference type="Gene3D" id="3.90.550.10">
    <property type="entry name" value="Spore Coat Polysaccharide Biosynthesis Protein SpsA, Chain A"/>
    <property type="match status" value="1"/>
</dbReference>
<name>A0L8Z6_MAGMM</name>
<gene>
    <name evidence="5" type="ordered locus">Mmc1_1931</name>
</gene>
<dbReference type="SUPFAM" id="SSF53448">
    <property type="entry name" value="Nucleotide-diphospho-sugar transferases"/>
    <property type="match status" value="1"/>
</dbReference>
<keyword evidence="6" id="KW-1185">Reference proteome</keyword>
<evidence type="ECO:0000256" key="2">
    <source>
        <dbReference type="ARBA" id="ARBA00022676"/>
    </source>
</evidence>
<dbReference type="Pfam" id="PF00535">
    <property type="entry name" value="Glycos_transf_2"/>
    <property type="match status" value="1"/>
</dbReference>
<accession>A0L8Z6</accession>
<keyword evidence="2" id="KW-0328">Glycosyltransferase</keyword>
<organism evidence="5 6">
    <name type="scientific">Magnetococcus marinus (strain ATCC BAA-1437 / JCM 17883 / MC-1)</name>
    <dbReference type="NCBI Taxonomy" id="156889"/>
    <lineage>
        <taxon>Bacteria</taxon>
        <taxon>Pseudomonadati</taxon>
        <taxon>Pseudomonadota</taxon>
        <taxon>Magnetococcia</taxon>
        <taxon>Magnetococcales</taxon>
        <taxon>Magnetococcaceae</taxon>
        <taxon>Magnetococcus</taxon>
    </lineage>
</organism>
<dbReference type="OrthoDB" id="9813349at2"/>
<dbReference type="eggNOG" id="COG1215">
    <property type="taxonomic scope" value="Bacteria"/>
</dbReference>
<protein>
    <submittedName>
        <fullName evidence="5">Glycosyl transferase, family 2</fullName>
    </submittedName>
</protein>
<evidence type="ECO:0000313" key="5">
    <source>
        <dbReference type="EMBL" id="ABK44439.1"/>
    </source>
</evidence>
<evidence type="ECO:0000259" key="4">
    <source>
        <dbReference type="Pfam" id="PF00535"/>
    </source>
</evidence>
<evidence type="ECO:0000256" key="1">
    <source>
        <dbReference type="ARBA" id="ARBA00006739"/>
    </source>
</evidence>
<dbReference type="InterPro" id="IPR001173">
    <property type="entry name" value="Glyco_trans_2-like"/>
</dbReference>
<dbReference type="KEGG" id="mgm:Mmc1_1931"/>
<dbReference type="PANTHER" id="PTHR43685:SF5">
    <property type="entry name" value="GLYCOSYLTRANSFERASE EPSE-RELATED"/>
    <property type="match status" value="1"/>
</dbReference>
<dbReference type="AlphaFoldDB" id="A0L8Z6"/>